<accession>A0AAE0LS77</accession>
<reference evidence="12" key="2">
    <citation type="submission" date="2023-06" db="EMBL/GenBank/DDBJ databases">
        <authorList>
            <consortium name="Lawrence Berkeley National Laboratory"/>
            <person name="Haridas S."/>
            <person name="Hensen N."/>
            <person name="Bonometti L."/>
            <person name="Westerberg I."/>
            <person name="Brannstrom I.O."/>
            <person name="Guillou S."/>
            <person name="Cros-Aarteil S."/>
            <person name="Calhoun S."/>
            <person name="Kuo A."/>
            <person name="Mondo S."/>
            <person name="Pangilinan J."/>
            <person name="Riley R."/>
            <person name="Labutti K."/>
            <person name="Andreopoulos B."/>
            <person name="Lipzen A."/>
            <person name="Chen C."/>
            <person name="Yanf M."/>
            <person name="Daum C."/>
            <person name="Ng V."/>
            <person name="Clum A."/>
            <person name="Steindorff A."/>
            <person name="Ohm R."/>
            <person name="Martin F."/>
            <person name="Silar P."/>
            <person name="Natvig D."/>
            <person name="Lalanne C."/>
            <person name="Gautier V."/>
            <person name="Ament-Velasquez S.L."/>
            <person name="Kruys A."/>
            <person name="Hutchinson M.I."/>
            <person name="Powell A.J."/>
            <person name="Barry K."/>
            <person name="Miller A.N."/>
            <person name="Grigoriev I.V."/>
            <person name="Debuchy R."/>
            <person name="Gladieux P."/>
            <person name="Thoren M.H."/>
            <person name="Johannesson H."/>
        </authorList>
    </citation>
    <scope>NUCLEOTIDE SEQUENCE</scope>
    <source>
        <strain evidence="12">CBS 168.71</strain>
    </source>
</reference>
<feature type="transmembrane region" description="Helical" evidence="9">
    <location>
        <begin position="822"/>
        <end position="842"/>
    </location>
</feature>
<feature type="domain" description="ABC transporter" evidence="10">
    <location>
        <begin position="361"/>
        <end position="626"/>
    </location>
</feature>
<organism evidence="12 13">
    <name type="scientific">Chaetomium fimeti</name>
    <dbReference type="NCBI Taxonomy" id="1854472"/>
    <lineage>
        <taxon>Eukaryota</taxon>
        <taxon>Fungi</taxon>
        <taxon>Dikarya</taxon>
        <taxon>Ascomycota</taxon>
        <taxon>Pezizomycotina</taxon>
        <taxon>Sordariomycetes</taxon>
        <taxon>Sordariomycetidae</taxon>
        <taxon>Sordariales</taxon>
        <taxon>Chaetomiaceae</taxon>
        <taxon>Chaetomium</taxon>
    </lineage>
</organism>
<feature type="region of interest" description="Disordered" evidence="8">
    <location>
        <begin position="1"/>
        <end position="34"/>
    </location>
</feature>
<name>A0AAE0LS77_9PEZI</name>
<feature type="domain" description="ABC transmembrane type-1" evidence="11">
    <location>
        <begin position="704"/>
        <end position="975"/>
    </location>
</feature>
<dbReference type="GO" id="GO:0005524">
    <property type="term" value="F:ATP binding"/>
    <property type="evidence" value="ECO:0007669"/>
    <property type="project" value="UniProtKB-KW"/>
</dbReference>
<feature type="transmembrane region" description="Helical" evidence="9">
    <location>
        <begin position="927"/>
        <end position="949"/>
    </location>
</feature>
<evidence type="ECO:0000256" key="6">
    <source>
        <dbReference type="ARBA" id="ARBA00022989"/>
    </source>
</evidence>
<feature type="transmembrane region" description="Helical" evidence="9">
    <location>
        <begin position="184"/>
        <end position="202"/>
    </location>
</feature>
<gene>
    <name evidence="12" type="ORF">B0H64DRAFT_325381</name>
</gene>
<feature type="transmembrane region" description="Helical" evidence="9">
    <location>
        <begin position="743"/>
        <end position="762"/>
    </location>
</feature>
<dbReference type="InterPro" id="IPR003593">
    <property type="entry name" value="AAA+_ATPase"/>
</dbReference>
<evidence type="ECO:0000259" key="11">
    <source>
        <dbReference type="PROSITE" id="PS50929"/>
    </source>
</evidence>
<dbReference type="CDD" id="cd18578">
    <property type="entry name" value="ABC_6TM_Pgp_ABCB1_D2_like"/>
    <property type="match status" value="1"/>
</dbReference>
<dbReference type="PANTHER" id="PTHR43394">
    <property type="entry name" value="ATP-DEPENDENT PERMEASE MDL1, MITOCHONDRIAL"/>
    <property type="match status" value="1"/>
</dbReference>
<comment type="subcellular location">
    <subcellularLocation>
        <location evidence="2">Endomembrane system</location>
    </subcellularLocation>
    <subcellularLocation>
        <location evidence="1">Membrane</location>
        <topology evidence="1">Multi-pass membrane protein</topology>
    </subcellularLocation>
</comment>
<dbReference type="GO" id="GO:0005743">
    <property type="term" value="C:mitochondrial inner membrane"/>
    <property type="evidence" value="ECO:0007669"/>
    <property type="project" value="TreeGrafter"/>
</dbReference>
<keyword evidence="6 9" id="KW-1133">Transmembrane helix</keyword>
<dbReference type="PROSITE" id="PS50893">
    <property type="entry name" value="ABC_TRANSPORTER_2"/>
    <property type="match status" value="1"/>
</dbReference>
<keyword evidence="4" id="KW-0547">Nucleotide-binding</keyword>
<evidence type="ECO:0008006" key="14">
    <source>
        <dbReference type="Google" id="ProtNLM"/>
    </source>
</evidence>
<dbReference type="Pfam" id="PF00664">
    <property type="entry name" value="ABC_membrane"/>
    <property type="match status" value="2"/>
</dbReference>
<evidence type="ECO:0000256" key="7">
    <source>
        <dbReference type="ARBA" id="ARBA00023136"/>
    </source>
</evidence>
<dbReference type="AlphaFoldDB" id="A0AAE0LS77"/>
<dbReference type="PROSITE" id="PS00211">
    <property type="entry name" value="ABC_TRANSPORTER_1"/>
    <property type="match status" value="1"/>
</dbReference>
<dbReference type="Gene3D" id="1.20.1560.10">
    <property type="entry name" value="ABC transporter type 1, transmembrane domain"/>
    <property type="match status" value="2"/>
</dbReference>
<comment type="caution">
    <text evidence="12">The sequence shown here is derived from an EMBL/GenBank/DDBJ whole genome shotgun (WGS) entry which is preliminary data.</text>
</comment>
<feature type="transmembrane region" description="Helical" evidence="9">
    <location>
        <begin position="848"/>
        <end position="866"/>
    </location>
</feature>
<dbReference type="GO" id="GO:0090374">
    <property type="term" value="P:oligopeptide export from mitochondrion"/>
    <property type="evidence" value="ECO:0007669"/>
    <property type="project" value="TreeGrafter"/>
</dbReference>
<feature type="transmembrane region" description="Helical" evidence="9">
    <location>
        <begin position="270"/>
        <end position="288"/>
    </location>
</feature>
<evidence type="ECO:0000256" key="8">
    <source>
        <dbReference type="SAM" id="MobiDB-lite"/>
    </source>
</evidence>
<feature type="transmembrane region" description="Helical" evidence="9">
    <location>
        <begin position="44"/>
        <end position="69"/>
    </location>
</feature>
<dbReference type="InterPro" id="IPR003439">
    <property type="entry name" value="ABC_transporter-like_ATP-bd"/>
</dbReference>
<reference evidence="12" key="1">
    <citation type="journal article" date="2023" name="Mol. Phylogenet. Evol.">
        <title>Genome-scale phylogeny and comparative genomics of the fungal order Sordariales.</title>
        <authorList>
            <person name="Hensen N."/>
            <person name="Bonometti L."/>
            <person name="Westerberg I."/>
            <person name="Brannstrom I.O."/>
            <person name="Guillou S."/>
            <person name="Cros-Aarteil S."/>
            <person name="Calhoun S."/>
            <person name="Haridas S."/>
            <person name="Kuo A."/>
            <person name="Mondo S."/>
            <person name="Pangilinan J."/>
            <person name="Riley R."/>
            <person name="LaButti K."/>
            <person name="Andreopoulos B."/>
            <person name="Lipzen A."/>
            <person name="Chen C."/>
            <person name="Yan M."/>
            <person name="Daum C."/>
            <person name="Ng V."/>
            <person name="Clum A."/>
            <person name="Steindorff A."/>
            <person name="Ohm R.A."/>
            <person name="Martin F."/>
            <person name="Silar P."/>
            <person name="Natvig D.O."/>
            <person name="Lalanne C."/>
            <person name="Gautier V."/>
            <person name="Ament-Velasquez S.L."/>
            <person name="Kruys A."/>
            <person name="Hutchinson M.I."/>
            <person name="Powell A.J."/>
            <person name="Barry K."/>
            <person name="Miller A.N."/>
            <person name="Grigoriev I.V."/>
            <person name="Debuchy R."/>
            <person name="Gladieux P."/>
            <person name="Hiltunen Thoren M."/>
            <person name="Johannesson H."/>
        </authorList>
    </citation>
    <scope>NUCLEOTIDE SEQUENCE</scope>
    <source>
        <strain evidence="12">CBS 168.71</strain>
    </source>
</reference>
<dbReference type="SMART" id="SM00382">
    <property type="entry name" value="AAA"/>
    <property type="match status" value="1"/>
</dbReference>
<dbReference type="InterPro" id="IPR017871">
    <property type="entry name" value="ABC_transporter-like_CS"/>
</dbReference>
<keyword evidence="5" id="KW-0067">ATP-binding</keyword>
<feature type="domain" description="ABC transmembrane type-1" evidence="11">
    <location>
        <begin position="60"/>
        <end position="328"/>
    </location>
</feature>
<dbReference type="InterPro" id="IPR027417">
    <property type="entry name" value="P-loop_NTPase"/>
</dbReference>
<dbReference type="SUPFAM" id="SSF52540">
    <property type="entry name" value="P-loop containing nucleoside triphosphate hydrolases"/>
    <property type="match status" value="2"/>
</dbReference>
<evidence type="ECO:0000313" key="13">
    <source>
        <dbReference type="Proteomes" id="UP001278766"/>
    </source>
</evidence>
<dbReference type="Proteomes" id="UP001278766">
    <property type="component" value="Unassembled WGS sequence"/>
</dbReference>
<dbReference type="FunFam" id="3.40.50.300:FF:001530">
    <property type="entry name" value="ABC multidrug transporter (Eurofung)"/>
    <property type="match status" value="1"/>
</dbReference>
<feature type="transmembrane region" description="Helical" evidence="9">
    <location>
        <begin position="105"/>
        <end position="123"/>
    </location>
</feature>
<dbReference type="InterPro" id="IPR011527">
    <property type="entry name" value="ABC1_TM_dom"/>
</dbReference>
<evidence type="ECO:0000313" key="12">
    <source>
        <dbReference type="EMBL" id="KAK3294934.1"/>
    </source>
</evidence>
<dbReference type="GO" id="GO:0015421">
    <property type="term" value="F:ABC-type oligopeptide transporter activity"/>
    <property type="evidence" value="ECO:0007669"/>
    <property type="project" value="TreeGrafter"/>
</dbReference>
<dbReference type="RefSeq" id="XP_062658448.1">
    <property type="nucleotide sequence ID" value="XM_062800698.1"/>
</dbReference>
<proteinExistence type="predicted"/>
<dbReference type="Pfam" id="PF00005">
    <property type="entry name" value="ABC_tran"/>
    <property type="match status" value="1"/>
</dbReference>
<dbReference type="InterPro" id="IPR039421">
    <property type="entry name" value="Type_1_exporter"/>
</dbReference>
<evidence type="ECO:0000256" key="4">
    <source>
        <dbReference type="ARBA" id="ARBA00022741"/>
    </source>
</evidence>
<dbReference type="GO" id="GO:0012505">
    <property type="term" value="C:endomembrane system"/>
    <property type="evidence" value="ECO:0007669"/>
    <property type="project" value="UniProtKB-SubCell"/>
</dbReference>
<feature type="compositionally biased region" description="Basic and acidic residues" evidence="8">
    <location>
        <begin position="14"/>
        <end position="29"/>
    </location>
</feature>
<keyword evidence="13" id="KW-1185">Reference proteome</keyword>
<evidence type="ECO:0000259" key="10">
    <source>
        <dbReference type="PROSITE" id="PS50893"/>
    </source>
</evidence>
<evidence type="ECO:0000256" key="3">
    <source>
        <dbReference type="ARBA" id="ARBA00022692"/>
    </source>
</evidence>
<keyword evidence="7 9" id="KW-0472">Membrane</keyword>
<evidence type="ECO:0000256" key="1">
    <source>
        <dbReference type="ARBA" id="ARBA00004141"/>
    </source>
</evidence>
<evidence type="ECO:0000256" key="9">
    <source>
        <dbReference type="SAM" id="Phobius"/>
    </source>
</evidence>
<dbReference type="CDD" id="cd18577">
    <property type="entry name" value="ABC_6TM_Pgp_ABCB1_D1_like"/>
    <property type="match status" value="1"/>
</dbReference>
<dbReference type="InterPro" id="IPR036640">
    <property type="entry name" value="ABC1_TM_sf"/>
</dbReference>
<feature type="transmembrane region" description="Helical" evidence="9">
    <location>
        <begin position="700"/>
        <end position="723"/>
    </location>
</feature>
<dbReference type="EMBL" id="JAUEPN010000005">
    <property type="protein sequence ID" value="KAK3294934.1"/>
    <property type="molecule type" value="Genomic_DNA"/>
</dbReference>
<dbReference type="GeneID" id="87837646"/>
<dbReference type="PROSITE" id="PS50929">
    <property type="entry name" value="ABC_TM1F"/>
    <property type="match status" value="2"/>
</dbReference>
<dbReference type="PANTHER" id="PTHR43394:SF1">
    <property type="entry name" value="ATP-BINDING CASSETTE SUB-FAMILY B MEMBER 10, MITOCHONDRIAL"/>
    <property type="match status" value="1"/>
</dbReference>
<keyword evidence="3 9" id="KW-0812">Transmembrane</keyword>
<dbReference type="GO" id="GO:0016887">
    <property type="term" value="F:ATP hydrolysis activity"/>
    <property type="evidence" value="ECO:0007669"/>
    <property type="project" value="InterPro"/>
</dbReference>
<feature type="transmembrane region" description="Helical" evidence="9">
    <location>
        <begin position="300"/>
        <end position="319"/>
    </location>
</feature>
<protein>
    <recommendedName>
        <fullName evidence="14">ABC transporter</fullName>
    </recommendedName>
</protein>
<sequence length="1118" mass="122240">MAQPGSPPTTGEKATGEKATGEKTTEEKLPGPVKSQRKTALRDFIRIFSFSTWLDKAVLVVAFVSSLGVGVTMPVMNIIFGRMVGAFTGYFSADPSTTYEMFKDAINTCALYLVGLFGIRLALDYLAYPVSTLDVLPPGQTAAIITLTASTLQTGISEKLSALLQAISTVISAFIIAMCYSWSLALITSSSLVLIIGTYVTTTPALVKRLNEVQHADIQASTTANEIFSSIRMVAACGADEKMARRYGKWVDESRRRGLRMSPIIALQQAPVQFAVYSTFALSFWYALKMHMDRQISSAETLIVVLMSVMLMTTAISGITPPLSAAARAAGAATIFYTILDAPKPDKSGIKHPEVSASEDIVLDHVNFAYPSRPGLKILDELSLRFPAGKVTAIVGPSGSGKSTIVGLLERWYEIELPDSGHQSLSSRNGSITIGGRHIREIDLKWWRNQIGLVQQEPCLFNNTIYANVEFGLIGTEWEDSDSETKERLVKQACIEAFADEFINRLPDSTGPNTQQGYSTTVGDAGIKLSGGQRQRLAIARSIVKRPKILILDEATSSIDVRGEQMVQAALDKVSKNRTTLVIAHRLATIRKADNIVVLRKGTAVQQGTHDNLMTQAEGAYFALATAQQLTAASEGHQGDMSPTSDVEVTEKTSMATITTQTTLAESAFDTEGDSAGQPKARGLWGSFALLLGEQKHRRMWYTILLLSAIGGGSSQPIQSYLFATELILFQFREDWVHAAANFWSLMFVMLAIFVATSYFALGWSSSTIAFHITHHYRGEYFSNILSKPVAFFDTDTHSVGALTAQLATDPSQLQELLGTNMAFVVISILNVIGCLAIAFYFGWKLTIVTLCSSMPLIIAAAFFRIRHERQFEKMNSDVFEESAKFATESIGAFRTVSALTLEDTIAQRYKTLLQEHIKKAFWKSSWTTLVFAAADSVILLCMAFVLWYGGGLMLKGEYTSFQYMVVYIAVMQVSPLPMPLHMTTNLFQGALGTGRWLSHSPSMSLTPLFVGYQIDGETDLAKASLSANRIIGMRGSDKVNGKLLSLDVGNIGEEDMGVKIEFENVWFKYPTRDVSILNGLSLTIEKGQFAAIVGPSDFTPPTRAESPTTGWTFQILT</sequence>
<evidence type="ECO:0000256" key="2">
    <source>
        <dbReference type="ARBA" id="ARBA00004308"/>
    </source>
</evidence>
<evidence type="ECO:0000256" key="5">
    <source>
        <dbReference type="ARBA" id="ARBA00022840"/>
    </source>
</evidence>
<dbReference type="SUPFAM" id="SSF90123">
    <property type="entry name" value="ABC transporter transmembrane region"/>
    <property type="match status" value="2"/>
</dbReference>
<dbReference type="Gene3D" id="3.40.50.300">
    <property type="entry name" value="P-loop containing nucleotide triphosphate hydrolases"/>
    <property type="match status" value="2"/>
</dbReference>